<dbReference type="InterPro" id="IPR001041">
    <property type="entry name" value="2Fe-2S_ferredoxin-type"/>
</dbReference>
<keyword evidence="2" id="KW-0479">Metal-binding</keyword>
<dbReference type="GO" id="GO:0043885">
    <property type="term" value="F:anaerobic carbon-monoxide dehydrogenase activity"/>
    <property type="evidence" value="ECO:0007669"/>
    <property type="project" value="UniProtKB-EC"/>
</dbReference>
<dbReference type="GO" id="GO:0046872">
    <property type="term" value="F:metal ion binding"/>
    <property type="evidence" value="ECO:0007669"/>
    <property type="project" value="UniProtKB-KW"/>
</dbReference>
<organism evidence="8 9">
    <name type="scientific">Allorhizobium taibaishanense</name>
    <dbReference type="NCBI Taxonomy" id="887144"/>
    <lineage>
        <taxon>Bacteria</taxon>
        <taxon>Pseudomonadati</taxon>
        <taxon>Pseudomonadota</taxon>
        <taxon>Alphaproteobacteria</taxon>
        <taxon>Hyphomicrobiales</taxon>
        <taxon>Rhizobiaceae</taxon>
        <taxon>Rhizobium/Agrobacterium group</taxon>
        <taxon>Allorhizobium</taxon>
    </lineage>
</organism>
<evidence type="ECO:0000256" key="5">
    <source>
        <dbReference type="ARBA" id="ARBA00023014"/>
    </source>
</evidence>
<dbReference type="InterPro" id="IPR036884">
    <property type="entry name" value="2Fe-2S-bd_dom_sf"/>
</dbReference>
<dbReference type="PANTHER" id="PTHR44379">
    <property type="entry name" value="OXIDOREDUCTASE WITH IRON-SULFUR SUBUNIT"/>
    <property type="match status" value="1"/>
</dbReference>
<evidence type="ECO:0000256" key="3">
    <source>
        <dbReference type="ARBA" id="ARBA00023002"/>
    </source>
</evidence>
<dbReference type="SUPFAM" id="SSF47741">
    <property type="entry name" value="CO dehydrogenase ISP C-domain like"/>
    <property type="match status" value="1"/>
</dbReference>
<accession>A0A1Q9AA33</accession>
<dbReference type="InterPro" id="IPR036010">
    <property type="entry name" value="2Fe-2S_ferredoxin-like_sf"/>
</dbReference>
<dbReference type="EMBL" id="MKIN01000019">
    <property type="protein sequence ID" value="OLP51687.1"/>
    <property type="molecule type" value="Genomic_DNA"/>
</dbReference>
<reference evidence="8 9" key="1">
    <citation type="submission" date="2016-09" db="EMBL/GenBank/DDBJ databases">
        <title>Rhizobium oryziradicis sp. nov., isolated from the root of rice.</title>
        <authorList>
            <person name="Zhao J."/>
            <person name="Zhang X."/>
        </authorList>
    </citation>
    <scope>NUCLEOTIDE SEQUENCE [LARGE SCALE GENOMIC DNA]</scope>
    <source>
        <strain evidence="8 9">14971</strain>
    </source>
</reference>
<keyword evidence="1" id="KW-0001">2Fe-2S</keyword>
<name>A0A1Q9AA33_9HYPH</name>
<dbReference type="Pfam" id="PF01799">
    <property type="entry name" value="Fer2_2"/>
    <property type="match status" value="1"/>
</dbReference>
<dbReference type="InterPro" id="IPR051452">
    <property type="entry name" value="Diverse_Oxidoreductases"/>
</dbReference>
<keyword evidence="5" id="KW-0411">Iron-sulfur</keyword>
<dbReference type="STRING" id="887144.BJF91_16820"/>
<dbReference type="CDD" id="cd00207">
    <property type="entry name" value="fer2"/>
    <property type="match status" value="1"/>
</dbReference>
<keyword evidence="9" id="KW-1185">Reference proteome</keyword>
<dbReference type="SUPFAM" id="SSF54292">
    <property type="entry name" value="2Fe-2S ferredoxin-like"/>
    <property type="match status" value="1"/>
</dbReference>
<protein>
    <submittedName>
        <fullName evidence="8">(2Fe-2S)-binding protein</fullName>
    </submittedName>
    <submittedName>
        <fullName evidence="7">Carbon-monoxide dehydrogenase small subunit</fullName>
        <ecNumber evidence="7">1.2.7.4</ecNumber>
    </submittedName>
</protein>
<dbReference type="RefSeq" id="WP_075613381.1">
    <property type="nucleotide sequence ID" value="NZ_JACIED010000006.1"/>
</dbReference>
<feature type="domain" description="2Fe-2S ferredoxin-type" evidence="6">
    <location>
        <begin position="1"/>
        <end position="77"/>
    </location>
</feature>
<dbReference type="GO" id="GO:0051537">
    <property type="term" value="F:2 iron, 2 sulfur cluster binding"/>
    <property type="evidence" value="ECO:0007669"/>
    <property type="project" value="UniProtKB-KW"/>
</dbReference>
<evidence type="ECO:0000313" key="10">
    <source>
        <dbReference type="Proteomes" id="UP000544107"/>
    </source>
</evidence>
<reference evidence="7 10" key="2">
    <citation type="submission" date="2020-08" db="EMBL/GenBank/DDBJ databases">
        <title>Genomic Encyclopedia of Type Strains, Phase IV (KMG-IV): sequencing the most valuable type-strain genomes for metagenomic binning, comparative biology and taxonomic classification.</title>
        <authorList>
            <person name="Goeker M."/>
        </authorList>
    </citation>
    <scope>NUCLEOTIDE SEQUENCE [LARGE SCALE GENOMIC DNA]</scope>
    <source>
        <strain evidence="7 10">DSM 100021</strain>
    </source>
</reference>
<dbReference type="InterPro" id="IPR006058">
    <property type="entry name" value="2Fe2S_fd_BS"/>
</dbReference>
<dbReference type="PROSITE" id="PS00197">
    <property type="entry name" value="2FE2S_FER_1"/>
    <property type="match status" value="1"/>
</dbReference>
<evidence type="ECO:0000313" key="7">
    <source>
        <dbReference type="EMBL" id="MBB4010084.1"/>
    </source>
</evidence>
<dbReference type="Proteomes" id="UP000544107">
    <property type="component" value="Unassembled WGS sequence"/>
</dbReference>
<evidence type="ECO:0000256" key="2">
    <source>
        <dbReference type="ARBA" id="ARBA00022723"/>
    </source>
</evidence>
<dbReference type="InterPro" id="IPR002888">
    <property type="entry name" value="2Fe-2S-bd"/>
</dbReference>
<dbReference type="EC" id="1.2.7.4" evidence="7"/>
<evidence type="ECO:0000256" key="4">
    <source>
        <dbReference type="ARBA" id="ARBA00023004"/>
    </source>
</evidence>
<dbReference type="PANTHER" id="PTHR44379:SF5">
    <property type="entry name" value="OXIDOREDUCTASE WITH IRON-SULFUR SUBUNIT"/>
    <property type="match status" value="1"/>
</dbReference>
<evidence type="ECO:0000259" key="6">
    <source>
        <dbReference type="PROSITE" id="PS51085"/>
    </source>
</evidence>
<proteinExistence type="predicted"/>
<keyword evidence="4" id="KW-0408">Iron</keyword>
<sequence length="160" mass="17042">MTVSLRINGSSYRFSGDPMTPLVDVLRSERFLTGTKAVCREGFCGACTVDIDGQAVMSCLRPIGLLDGAIVNSIESMATGDGPLHSLQAAFLAADVVQCGMCFPGMIMSLSPFLRENPSATRTEVKAAMVGNICRCTGYERIIDAIMDFLAMPKEGPVHG</sequence>
<dbReference type="EMBL" id="JACIED010000006">
    <property type="protein sequence ID" value="MBB4010084.1"/>
    <property type="molecule type" value="Genomic_DNA"/>
</dbReference>
<dbReference type="Proteomes" id="UP000185598">
    <property type="component" value="Unassembled WGS sequence"/>
</dbReference>
<evidence type="ECO:0000256" key="1">
    <source>
        <dbReference type="ARBA" id="ARBA00022714"/>
    </source>
</evidence>
<dbReference type="Pfam" id="PF00111">
    <property type="entry name" value="Fer2"/>
    <property type="match status" value="1"/>
</dbReference>
<dbReference type="Gene3D" id="3.10.20.30">
    <property type="match status" value="1"/>
</dbReference>
<evidence type="ECO:0000313" key="9">
    <source>
        <dbReference type="Proteomes" id="UP000185598"/>
    </source>
</evidence>
<keyword evidence="3 7" id="KW-0560">Oxidoreductase</keyword>
<dbReference type="Gene3D" id="1.10.150.120">
    <property type="entry name" value="[2Fe-2S]-binding domain"/>
    <property type="match status" value="1"/>
</dbReference>
<comment type="caution">
    <text evidence="8">The sequence shown here is derived from an EMBL/GenBank/DDBJ whole genome shotgun (WGS) entry which is preliminary data.</text>
</comment>
<gene>
    <name evidence="8" type="ORF">BJF91_16820</name>
    <name evidence="7" type="ORF">GGQ71_004381</name>
</gene>
<evidence type="ECO:0000313" key="8">
    <source>
        <dbReference type="EMBL" id="OLP51687.1"/>
    </source>
</evidence>
<dbReference type="OrthoDB" id="9806714at2"/>
<dbReference type="InterPro" id="IPR012675">
    <property type="entry name" value="Beta-grasp_dom_sf"/>
</dbReference>
<dbReference type="AlphaFoldDB" id="A0A1Q9AA33"/>
<dbReference type="PROSITE" id="PS51085">
    <property type="entry name" value="2FE2S_FER_2"/>
    <property type="match status" value="1"/>
</dbReference>